<dbReference type="PANTHER" id="PTHR44196">
    <property type="entry name" value="DEHYDROGENASE/REDUCTASE SDR FAMILY MEMBER 7B"/>
    <property type="match status" value="1"/>
</dbReference>
<evidence type="ECO:0000256" key="1">
    <source>
        <dbReference type="ARBA" id="ARBA00006484"/>
    </source>
</evidence>
<keyword evidence="2" id="KW-0560">Oxidoreductase</keyword>
<dbReference type="GO" id="GO:0016491">
    <property type="term" value="F:oxidoreductase activity"/>
    <property type="evidence" value="ECO:0007669"/>
    <property type="project" value="UniProtKB-KW"/>
</dbReference>
<dbReference type="Pfam" id="PF00106">
    <property type="entry name" value="adh_short"/>
    <property type="match status" value="1"/>
</dbReference>
<dbReference type="SUPFAM" id="SSF51735">
    <property type="entry name" value="NAD(P)-binding Rossmann-fold domains"/>
    <property type="match status" value="1"/>
</dbReference>
<evidence type="ECO:0000259" key="3">
    <source>
        <dbReference type="SMART" id="SM00822"/>
    </source>
</evidence>
<dbReference type="SMART" id="SM00822">
    <property type="entry name" value="PKS_KR"/>
    <property type="match status" value="1"/>
</dbReference>
<reference evidence="4 5" key="1">
    <citation type="submission" date="2018-04" db="EMBL/GenBank/DDBJ databases">
        <title>Genomic Encyclopedia of Type Strains, Phase IV (KMG-IV): sequencing the most valuable type-strain genomes for metagenomic binning, comparative biology and taxonomic classification.</title>
        <authorList>
            <person name="Goeker M."/>
        </authorList>
    </citation>
    <scope>NUCLEOTIDE SEQUENCE [LARGE SCALE GENOMIC DNA]</scope>
    <source>
        <strain evidence="4 5">DSM 45771</strain>
    </source>
</reference>
<dbReference type="Proteomes" id="UP000245639">
    <property type="component" value="Unassembled WGS sequence"/>
</dbReference>
<sequence>MPEPRPLALITGASRGIGLELAHEFARHGYDLVVNAEDAAVEEAATALRTHGGEVIAVRTDLATEEGVAQLAGAIPRPLDAAALNAGVGQGGAFLDAPVADQLRVVDVDVRSVVHLAHLVLSDMKERRHGKLLLTSSIASTMPGPGQPVYNAAKSFVQSLAEALADELRDTGVTVTSLMPGPTNTDFFRRAGLEGTLIARSATDDPAKVAAQGYAALEKGRTTVVGGSPMVKAQALVNGLLPDQVKAAAHRVFTKVPR</sequence>
<dbReference type="RefSeq" id="WP_116707651.1">
    <property type="nucleotide sequence ID" value="NZ_QEKW01000003.1"/>
</dbReference>
<dbReference type="AlphaFoldDB" id="A0A2U1FIJ0"/>
<comment type="similarity">
    <text evidence="1">Belongs to the short-chain dehydrogenases/reductases (SDR) family.</text>
</comment>
<dbReference type="InterPro" id="IPR057326">
    <property type="entry name" value="KR_dom"/>
</dbReference>
<organism evidence="4 5">
    <name type="scientific">Actinomycetospora cinnamomea</name>
    <dbReference type="NCBI Taxonomy" id="663609"/>
    <lineage>
        <taxon>Bacteria</taxon>
        <taxon>Bacillati</taxon>
        <taxon>Actinomycetota</taxon>
        <taxon>Actinomycetes</taxon>
        <taxon>Pseudonocardiales</taxon>
        <taxon>Pseudonocardiaceae</taxon>
        <taxon>Actinomycetospora</taxon>
    </lineage>
</organism>
<evidence type="ECO:0000313" key="5">
    <source>
        <dbReference type="Proteomes" id="UP000245639"/>
    </source>
</evidence>
<protein>
    <submittedName>
        <fullName evidence="4">Short-subunit dehydrogenase</fullName>
    </submittedName>
</protein>
<dbReference type="Gene3D" id="3.40.50.720">
    <property type="entry name" value="NAD(P)-binding Rossmann-like Domain"/>
    <property type="match status" value="1"/>
</dbReference>
<dbReference type="InterPro" id="IPR020904">
    <property type="entry name" value="Sc_DH/Rdtase_CS"/>
</dbReference>
<dbReference type="EMBL" id="QEKW01000003">
    <property type="protein sequence ID" value="PVZ11978.1"/>
    <property type="molecule type" value="Genomic_DNA"/>
</dbReference>
<proteinExistence type="inferred from homology"/>
<dbReference type="CDD" id="cd05233">
    <property type="entry name" value="SDR_c"/>
    <property type="match status" value="1"/>
</dbReference>
<feature type="domain" description="Ketoreductase" evidence="3">
    <location>
        <begin position="6"/>
        <end position="182"/>
    </location>
</feature>
<dbReference type="InterPro" id="IPR036291">
    <property type="entry name" value="NAD(P)-bd_dom_sf"/>
</dbReference>
<dbReference type="PRINTS" id="PR00081">
    <property type="entry name" value="GDHRDH"/>
</dbReference>
<gene>
    <name evidence="4" type="ORF">C8D89_103309</name>
</gene>
<dbReference type="InterPro" id="IPR002347">
    <property type="entry name" value="SDR_fam"/>
</dbReference>
<dbReference type="PANTHER" id="PTHR44196:SF2">
    <property type="entry name" value="SHORT-CHAIN DEHYDROGENASE-RELATED"/>
    <property type="match status" value="1"/>
</dbReference>
<keyword evidence="5" id="KW-1185">Reference proteome</keyword>
<name>A0A2U1FIJ0_9PSEU</name>
<accession>A0A2U1FIJ0</accession>
<evidence type="ECO:0000256" key="2">
    <source>
        <dbReference type="ARBA" id="ARBA00023002"/>
    </source>
</evidence>
<dbReference type="PROSITE" id="PS00061">
    <property type="entry name" value="ADH_SHORT"/>
    <property type="match status" value="1"/>
</dbReference>
<evidence type="ECO:0000313" key="4">
    <source>
        <dbReference type="EMBL" id="PVZ11978.1"/>
    </source>
</evidence>
<comment type="caution">
    <text evidence="4">The sequence shown here is derived from an EMBL/GenBank/DDBJ whole genome shotgun (WGS) entry which is preliminary data.</text>
</comment>
<dbReference type="OrthoDB" id="9797538at2"/>
<dbReference type="GO" id="GO:0016020">
    <property type="term" value="C:membrane"/>
    <property type="evidence" value="ECO:0007669"/>
    <property type="project" value="TreeGrafter"/>
</dbReference>